<comment type="caution">
    <text evidence="1">The sequence shown here is derived from an EMBL/GenBank/DDBJ whole genome shotgun (WGS) entry which is preliminary data.</text>
</comment>
<reference evidence="1" key="1">
    <citation type="journal article" date="2020" name="Stud. Mycol.">
        <title>101 Dothideomycetes genomes: a test case for predicting lifestyles and emergence of pathogens.</title>
        <authorList>
            <person name="Haridas S."/>
            <person name="Albert R."/>
            <person name="Binder M."/>
            <person name="Bloem J."/>
            <person name="Labutti K."/>
            <person name="Salamov A."/>
            <person name="Andreopoulos B."/>
            <person name="Baker S."/>
            <person name="Barry K."/>
            <person name="Bills G."/>
            <person name="Bluhm B."/>
            <person name="Cannon C."/>
            <person name="Castanera R."/>
            <person name="Culley D."/>
            <person name="Daum C."/>
            <person name="Ezra D."/>
            <person name="Gonzalez J."/>
            <person name="Henrissat B."/>
            <person name="Kuo A."/>
            <person name="Liang C."/>
            <person name="Lipzen A."/>
            <person name="Lutzoni F."/>
            <person name="Magnuson J."/>
            <person name="Mondo S."/>
            <person name="Nolan M."/>
            <person name="Ohm R."/>
            <person name="Pangilinan J."/>
            <person name="Park H.-J."/>
            <person name="Ramirez L."/>
            <person name="Alfaro M."/>
            <person name="Sun H."/>
            <person name="Tritt A."/>
            <person name="Yoshinaga Y."/>
            <person name="Zwiers L.-H."/>
            <person name="Turgeon B."/>
            <person name="Goodwin S."/>
            <person name="Spatafora J."/>
            <person name="Crous P."/>
            <person name="Grigoriev I."/>
        </authorList>
    </citation>
    <scope>NUCLEOTIDE SEQUENCE</scope>
    <source>
        <strain evidence="1">CBS 110217</strain>
    </source>
</reference>
<keyword evidence="2" id="KW-1185">Reference proteome</keyword>
<dbReference type="EMBL" id="ML978165">
    <property type="protein sequence ID" value="KAF2033729.1"/>
    <property type="molecule type" value="Genomic_DNA"/>
</dbReference>
<gene>
    <name evidence="1" type="ORF">EK21DRAFT_58378</name>
</gene>
<name>A0A9P4HHM2_9PLEO</name>
<proteinExistence type="predicted"/>
<evidence type="ECO:0000313" key="2">
    <source>
        <dbReference type="Proteomes" id="UP000799777"/>
    </source>
</evidence>
<sequence>RWNGNGPILNGYYATPEYAIIDGPTAYWAPVIGCVRTKSDCCPYDISAPTLAARAVDSNGGFPSAIVPAQAILSKCPNDYHSVGNGCCPS</sequence>
<protein>
    <submittedName>
        <fullName evidence="1">Uncharacterized protein</fullName>
    </submittedName>
</protein>
<dbReference type="Proteomes" id="UP000799777">
    <property type="component" value="Unassembled WGS sequence"/>
</dbReference>
<dbReference type="OrthoDB" id="3065412at2759"/>
<dbReference type="AlphaFoldDB" id="A0A9P4HHM2"/>
<organism evidence="1 2">
    <name type="scientific">Setomelanomma holmii</name>
    <dbReference type="NCBI Taxonomy" id="210430"/>
    <lineage>
        <taxon>Eukaryota</taxon>
        <taxon>Fungi</taxon>
        <taxon>Dikarya</taxon>
        <taxon>Ascomycota</taxon>
        <taxon>Pezizomycotina</taxon>
        <taxon>Dothideomycetes</taxon>
        <taxon>Pleosporomycetidae</taxon>
        <taxon>Pleosporales</taxon>
        <taxon>Pleosporineae</taxon>
        <taxon>Phaeosphaeriaceae</taxon>
        <taxon>Setomelanomma</taxon>
    </lineage>
</organism>
<evidence type="ECO:0000313" key="1">
    <source>
        <dbReference type="EMBL" id="KAF2033729.1"/>
    </source>
</evidence>
<feature type="non-terminal residue" evidence="1">
    <location>
        <position position="1"/>
    </location>
</feature>
<accession>A0A9P4HHM2</accession>